<dbReference type="AlphaFoldDB" id="A0A2K8Z337"/>
<dbReference type="Proteomes" id="UP000232883">
    <property type="component" value="Chromosome"/>
</dbReference>
<keyword evidence="1" id="KW-0732">Signal</keyword>
<sequence>MKRLFLFQLGLAALLCYAAPLASQAQTKHESPVARDGFWVVETPPKGDSCVVRFYTNDKKLIYQETINRCLNIARRQTRRQLNTALDQAMFVWQATHQIPTDRQWVAVQFYTK</sequence>
<protein>
    <recommendedName>
        <fullName evidence="4">TonB C-terminal domain-containing protein</fullName>
    </recommendedName>
</protein>
<dbReference type="OrthoDB" id="963863at2"/>
<keyword evidence="3" id="KW-1185">Reference proteome</keyword>
<evidence type="ECO:0000256" key="1">
    <source>
        <dbReference type="SAM" id="SignalP"/>
    </source>
</evidence>
<reference evidence="2 3" key="1">
    <citation type="submission" date="2017-11" db="EMBL/GenBank/DDBJ databases">
        <title>Taxonomic description and genome sequences of Spirosoma HA7 sp. nov., isolated from pollen microhabitat of Corylus avellana.</title>
        <authorList>
            <person name="Ambika Manirajan B."/>
            <person name="Suarez C."/>
            <person name="Ratering S."/>
            <person name="Geissler-Plaum R."/>
            <person name="Cardinale M."/>
            <person name="Sylvia S."/>
        </authorList>
    </citation>
    <scope>NUCLEOTIDE SEQUENCE [LARGE SCALE GENOMIC DNA]</scope>
    <source>
        <strain evidence="2 3">HA7</strain>
    </source>
</reference>
<accession>A0A2K8Z337</accession>
<dbReference type="KEGG" id="spir:CWM47_22055"/>
<evidence type="ECO:0000313" key="2">
    <source>
        <dbReference type="EMBL" id="AUD04288.1"/>
    </source>
</evidence>
<dbReference type="RefSeq" id="WP_100990354.1">
    <property type="nucleotide sequence ID" value="NZ_CP025096.1"/>
</dbReference>
<evidence type="ECO:0000313" key="3">
    <source>
        <dbReference type="Proteomes" id="UP000232883"/>
    </source>
</evidence>
<dbReference type="EMBL" id="CP025096">
    <property type="protein sequence ID" value="AUD04288.1"/>
    <property type="molecule type" value="Genomic_DNA"/>
</dbReference>
<proteinExistence type="predicted"/>
<feature type="chain" id="PRO_5014642529" description="TonB C-terminal domain-containing protein" evidence="1">
    <location>
        <begin position="19"/>
        <end position="113"/>
    </location>
</feature>
<evidence type="ECO:0008006" key="4">
    <source>
        <dbReference type="Google" id="ProtNLM"/>
    </source>
</evidence>
<gene>
    <name evidence="2" type="ORF">CWM47_22055</name>
</gene>
<name>A0A2K8Z337_9BACT</name>
<organism evidence="2 3">
    <name type="scientific">Spirosoma pollinicola</name>
    <dbReference type="NCBI Taxonomy" id="2057025"/>
    <lineage>
        <taxon>Bacteria</taxon>
        <taxon>Pseudomonadati</taxon>
        <taxon>Bacteroidota</taxon>
        <taxon>Cytophagia</taxon>
        <taxon>Cytophagales</taxon>
        <taxon>Cytophagaceae</taxon>
        <taxon>Spirosoma</taxon>
    </lineage>
</organism>
<feature type="signal peptide" evidence="1">
    <location>
        <begin position="1"/>
        <end position="18"/>
    </location>
</feature>